<accession>A0ABU8F7K8</accession>
<reference evidence="4 5" key="1">
    <citation type="submission" date="2024-01" db="EMBL/GenBank/DDBJ databases">
        <title>Seven novel Bacillus-like species.</title>
        <authorList>
            <person name="Liu G."/>
        </authorList>
    </citation>
    <scope>NUCLEOTIDE SEQUENCE [LARGE SCALE GENOMIC DNA]</scope>
    <source>
        <strain evidence="4 5">FJAT-51614</strain>
    </source>
</reference>
<protein>
    <submittedName>
        <fullName evidence="4">Metallophosphoesterase family protein</fullName>
        <ecNumber evidence="4">3.1.-.-</ecNumber>
    </submittedName>
</protein>
<dbReference type="EC" id="3.1.-.-" evidence="4"/>
<evidence type="ECO:0000313" key="4">
    <source>
        <dbReference type="EMBL" id="MEI4770992.1"/>
    </source>
</evidence>
<dbReference type="InterPro" id="IPR004843">
    <property type="entry name" value="Calcineurin-like_PHP"/>
</dbReference>
<dbReference type="SUPFAM" id="SSF49363">
    <property type="entry name" value="Purple acid phosphatase, N-terminal domain"/>
    <property type="match status" value="1"/>
</dbReference>
<evidence type="ECO:0000256" key="1">
    <source>
        <dbReference type="ARBA" id="ARBA00022729"/>
    </source>
</evidence>
<dbReference type="Gene3D" id="2.60.120.260">
    <property type="entry name" value="Galactose-binding domain-like"/>
    <property type="match status" value="1"/>
</dbReference>
<feature type="domain" description="Purple acid phosphatase N-terminal" evidence="3">
    <location>
        <begin position="241"/>
        <end position="336"/>
    </location>
</feature>
<sequence length="792" mass="88562">MSSVLERNKSLQRLLSLFLVLALVLTSFSTYVSALEAGESSPEESVILPYDAKWSYLDQGTDLGKEWLNNDYDFSSWKTGEAPLGYGDAVSETNPNIPLGTEVDFGDDENNKHMTTYFKTEVDASSLEGYEGLEVYIHVDDAAVVYINGEEAFRKGIEENVEVNYQTPGKYKAKEETFYLPTDALKEGTNIISAEAHQDGGDSSDLWFEMSIKAVTEVPEIIDWTTTPIPNSNVPVGEVSRVVASFYGDTQTSKGFTWYTSQASAGSDLQVIEKASEEPNFENAMMFTGDYQRSTNAPEFVIHKAEATDLKPGTEYKYRVGDASLNLWSDVGSFVTAEGDDEFTFINLTDTQAKTEEEAILSSETFAKASETVEDSEFILGNGDIVDTGSKEEQWGWVLDHSKETLMNTTFASSAGNHDEDENSFIEHFNVKTPEGSSTETGAYYSYDYENTHFIILNTNEDSEEFQNFSPEQIEWLQADVKAAQENENIDWIIANIHKGPYTTSNHATDDDIVEENGVREKIPPMLYELGVDLVLQGHDHIYARTKPIQNGNAVEADKVTENFNGIDVEYSVNPDGTIYVIPSTAGPKVYYKNKEIDPSYYDLFEIADEHSAAKYGADPNDDSRPVRSQVQNFVEFNVDGNKLTGITYEIDQNINNGEPFVIDTFGIIKYEDNKTYNLKNSKSKKVIIDKPYSFVNVDETTVDIEEIFVKTSFTLKGTGLKDKTVTFSPAEHNAVIDFSGEEVQEVRLQTNKIKEIRGAEGVKTWTIPNGVDLSKIKFYHSNGEEIKIEVE</sequence>
<dbReference type="Pfam" id="PF16656">
    <property type="entry name" value="Pur_ac_phosph_N"/>
    <property type="match status" value="1"/>
</dbReference>
<evidence type="ECO:0000259" key="3">
    <source>
        <dbReference type="Pfam" id="PF16656"/>
    </source>
</evidence>
<dbReference type="EMBL" id="JBAWSY010000014">
    <property type="protein sequence ID" value="MEI4770992.1"/>
    <property type="molecule type" value="Genomic_DNA"/>
</dbReference>
<dbReference type="Gene3D" id="3.60.21.10">
    <property type="match status" value="1"/>
</dbReference>
<keyword evidence="4" id="KW-0378">Hydrolase</keyword>
<dbReference type="RefSeq" id="WP_336498561.1">
    <property type="nucleotide sequence ID" value="NZ_JBAWSY010000014.1"/>
</dbReference>
<organism evidence="4 5">
    <name type="scientific">Psychrobacillus mangrovi</name>
    <dbReference type="NCBI Taxonomy" id="3117745"/>
    <lineage>
        <taxon>Bacteria</taxon>
        <taxon>Bacillati</taxon>
        <taxon>Bacillota</taxon>
        <taxon>Bacilli</taxon>
        <taxon>Bacillales</taxon>
        <taxon>Bacillaceae</taxon>
        <taxon>Psychrobacillus</taxon>
    </lineage>
</organism>
<proteinExistence type="predicted"/>
<dbReference type="PANTHER" id="PTHR45867:SF3">
    <property type="entry name" value="ACID PHOSPHATASE TYPE 7"/>
    <property type="match status" value="1"/>
</dbReference>
<dbReference type="Gene3D" id="2.60.40.380">
    <property type="entry name" value="Purple acid phosphatase-like, N-terminal"/>
    <property type="match status" value="1"/>
</dbReference>
<dbReference type="InterPro" id="IPR029052">
    <property type="entry name" value="Metallo-depent_PP-like"/>
</dbReference>
<feature type="domain" description="Calcineurin-like phosphoesterase" evidence="2">
    <location>
        <begin position="374"/>
        <end position="543"/>
    </location>
</feature>
<evidence type="ECO:0000313" key="5">
    <source>
        <dbReference type="Proteomes" id="UP001364890"/>
    </source>
</evidence>
<dbReference type="SUPFAM" id="SSF56300">
    <property type="entry name" value="Metallo-dependent phosphatases"/>
    <property type="match status" value="1"/>
</dbReference>
<dbReference type="InterPro" id="IPR015914">
    <property type="entry name" value="PAPs_N"/>
</dbReference>
<dbReference type="GO" id="GO:0016787">
    <property type="term" value="F:hydrolase activity"/>
    <property type="evidence" value="ECO:0007669"/>
    <property type="project" value="UniProtKB-KW"/>
</dbReference>
<gene>
    <name evidence="4" type="ORF">WAX74_15320</name>
</gene>
<dbReference type="Pfam" id="PF00149">
    <property type="entry name" value="Metallophos"/>
    <property type="match status" value="1"/>
</dbReference>
<evidence type="ECO:0000259" key="2">
    <source>
        <dbReference type="Pfam" id="PF00149"/>
    </source>
</evidence>
<dbReference type="PANTHER" id="PTHR45867">
    <property type="entry name" value="PURPLE ACID PHOSPHATASE"/>
    <property type="match status" value="1"/>
</dbReference>
<comment type="caution">
    <text evidence="4">The sequence shown here is derived from an EMBL/GenBank/DDBJ whole genome shotgun (WGS) entry which is preliminary data.</text>
</comment>
<dbReference type="Proteomes" id="UP001364890">
    <property type="component" value="Unassembled WGS sequence"/>
</dbReference>
<dbReference type="InterPro" id="IPR008963">
    <property type="entry name" value="Purple_acid_Pase-like_N"/>
</dbReference>
<keyword evidence="1" id="KW-0732">Signal</keyword>
<name>A0ABU8F7K8_9BACI</name>
<keyword evidence="5" id="KW-1185">Reference proteome</keyword>